<dbReference type="SMART" id="SM00091">
    <property type="entry name" value="PAS"/>
    <property type="match status" value="1"/>
</dbReference>
<dbReference type="SMART" id="SM00448">
    <property type="entry name" value="REC"/>
    <property type="match status" value="1"/>
</dbReference>
<comment type="catalytic activity">
    <reaction evidence="1">
        <text>ATP + protein L-histidine = ADP + protein N-phospho-L-histidine.</text>
        <dbReference type="EC" id="2.7.13.3"/>
    </reaction>
</comment>
<dbReference type="RefSeq" id="WP_290360859.1">
    <property type="nucleotide sequence ID" value="NZ_JAUHHC010000005.1"/>
</dbReference>
<dbReference type="InterPro" id="IPR036097">
    <property type="entry name" value="HisK_dim/P_sf"/>
</dbReference>
<feature type="domain" description="PAS" evidence="14">
    <location>
        <begin position="440"/>
        <end position="511"/>
    </location>
</feature>
<dbReference type="InterPro" id="IPR004358">
    <property type="entry name" value="Sig_transdc_His_kin-like_C"/>
</dbReference>
<dbReference type="InterPro" id="IPR001789">
    <property type="entry name" value="Sig_transdc_resp-reg_receiver"/>
</dbReference>
<feature type="domain" description="Histidine kinase" evidence="12">
    <location>
        <begin position="588"/>
        <end position="811"/>
    </location>
</feature>
<dbReference type="Gene3D" id="3.40.50.2300">
    <property type="match status" value="1"/>
</dbReference>
<dbReference type="Gene3D" id="3.30.450.20">
    <property type="entry name" value="PAS domain"/>
    <property type="match status" value="1"/>
</dbReference>
<evidence type="ECO:0000259" key="12">
    <source>
        <dbReference type="PROSITE" id="PS50109"/>
    </source>
</evidence>
<dbReference type="SMART" id="SM00388">
    <property type="entry name" value="HisKA"/>
    <property type="match status" value="1"/>
</dbReference>
<keyword evidence="8" id="KW-0902">Two-component regulatory system</keyword>
<dbReference type="SMART" id="SM00387">
    <property type="entry name" value="HATPase_c"/>
    <property type="match status" value="1"/>
</dbReference>
<dbReference type="InterPro" id="IPR003661">
    <property type="entry name" value="HisK_dim/P_dom"/>
</dbReference>
<keyword evidence="7" id="KW-0067">ATP-binding</keyword>
<dbReference type="InterPro" id="IPR003594">
    <property type="entry name" value="HATPase_dom"/>
</dbReference>
<dbReference type="PANTHER" id="PTHR43065">
    <property type="entry name" value="SENSOR HISTIDINE KINASE"/>
    <property type="match status" value="1"/>
</dbReference>
<dbReference type="SUPFAM" id="SSF47384">
    <property type="entry name" value="Homodimeric domain of signal transducing histidine kinase"/>
    <property type="match status" value="1"/>
</dbReference>
<organism evidence="16 17">
    <name type="scientific">Roseateles violae</name>
    <dbReference type="NCBI Taxonomy" id="3058042"/>
    <lineage>
        <taxon>Bacteria</taxon>
        <taxon>Pseudomonadati</taxon>
        <taxon>Pseudomonadota</taxon>
        <taxon>Betaproteobacteria</taxon>
        <taxon>Burkholderiales</taxon>
        <taxon>Sphaerotilaceae</taxon>
        <taxon>Roseateles</taxon>
    </lineage>
</organism>
<dbReference type="InterPro" id="IPR000014">
    <property type="entry name" value="PAS"/>
</dbReference>
<dbReference type="PANTHER" id="PTHR43065:SF46">
    <property type="entry name" value="C4-DICARBOXYLATE TRANSPORT SENSOR PROTEIN DCTB"/>
    <property type="match status" value="1"/>
</dbReference>
<evidence type="ECO:0000259" key="14">
    <source>
        <dbReference type="PROSITE" id="PS50112"/>
    </source>
</evidence>
<evidence type="ECO:0000256" key="8">
    <source>
        <dbReference type="ARBA" id="ARBA00023012"/>
    </source>
</evidence>
<dbReference type="PRINTS" id="PR00344">
    <property type="entry name" value="BCTRLSENSOR"/>
</dbReference>
<dbReference type="Pfam" id="PF00072">
    <property type="entry name" value="Response_reg"/>
    <property type="match status" value="1"/>
</dbReference>
<evidence type="ECO:0000256" key="1">
    <source>
        <dbReference type="ARBA" id="ARBA00000085"/>
    </source>
</evidence>
<name>A0ABT8DYG5_9BURK</name>
<dbReference type="PROSITE" id="PS50112">
    <property type="entry name" value="PAS"/>
    <property type="match status" value="1"/>
</dbReference>
<evidence type="ECO:0000256" key="9">
    <source>
        <dbReference type="PROSITE-ProRule" id="PRU00169"/>
    </source>
</evidence>
<evidence type="ECO:0000256" key="6">
    <source>
        <dbReference type="ARBA" id="ARBA00022777"/>
    </source>
</evidence>
<dbReference type="SUPFAM" id="SSF55874">
    <property type="entry name" value="ATPase domain of HSP90 chaperone/DNA topoisomerase II/histidine kinase"/>
    <property type="match status" value="1"/>
</dbReference>
<dbReference type="InterPro" id="IPR013767">
    <property type="entry name" value="PAS_fold"/>
</dbReference>
<evidence type="ECO:0000256" key="7">
    <source>
        <dbReference type="ARBA" id="ARBA00022840"/>
    </source>
</evidence>
<dbReference type="EMBL" id="JAUHHC010000005">
    <property type="protein sequence ID" value="MDN3922561.1"/>
    <property type="molecule type" value="Genomic_DNA"/>
</dbReference>
<dbReference type="Pfam" id="PF00989">
    <property type="entry name" value="PAS"/>
    <property type="match status" value="1"/>
</dbReference>
<dbReference type="Proteomes" id="UP001228044">
    <property type="component" value="Unassembled WGS sequence"/>
</dbReference>
<protein>
    <recommendedName>
        <fullName evidence="2">histidine kinase</fullName>
        <ecNumber evidence="2">2.7.13.3</ecNumber>
    </recommendedName>
</protein>
<dbReference type="SUPFAM" id="SSF52172">
    <property type="entry name" value="CheY-like"/>
    <property type="match status" value="1"/>
</dbReference>
<dbReference type="NCBIfam" id="TIGR00229">
    <property type="entry name" value="sensory_box"/>
    <property type="match status" value="1"/>
</dbReference>
<keyword evidence="3 9" id="KW-0597">Phosphoprotein</keyword>
<dbReference type="Gene3D" id="1.10.287.130">
    <property type="match status" value="1"/>
</dbReference>
<feature type="transmembrane region" description="Helical" evidence="11">
    <location>
        <begin position="362"/>
        <end position="383"/>
    </location>
</feature>
<sequence length="961" mass="105049">MPAAQPDPVLRNLVATRRLMAWFLAPVFVLLLILSSLQYRQRMAEVEAQQQRLAEQHAQDLQLLARPAMDHVQDLRRLMEELWLQPPDPGPALAAQLAPREVGGRADGWAIADPAAGLRWGQVWWAEPDGRPFDPLWLRRAAAFVNQARVAHARAPGFEATWFAAMDLNSSFGYPWIEPATILQSMGVAALRELAPLRAAAAARTRARLAAQPPAIEDAGASHWGPPYRSQLAGHLVVSHMAPVRVGAQIVGEVSLDFRLDDLQARLRAWALPGERDWIVDAARQVLADTEQGPPGEQQALTGWASRAPDGLAEPHLRAALDQGPQSVGDWLLVAATRPGSPWTYVSAVPRAELRARILPSLLPNAAIALALLLGLVAAQWLLARHFVQPAMQLLAYLRALSADHRAPAPRLGRRWQVWVDSLGATFAHQFHLLQRERGSEARKSAILDHALEAMVSTDAAGHIVEFNPAAEQMFERRLDEVRGADVAELLIPPRYRARHRAGLERLAAGAAPSLLGRRLEMHALRRDGSEFAVEMVLWRSELDGETNYTASLVDVSERQQARQQIERQRESLRQAEKLSAMGSLLAGVAHELNNPLAIVMGRAGLLDDKLQGSPLQADAQRIREAAERCGRIVRTFLNMARARAPQRAPVALNDIVRAAADMLAYTLRSHGIALELQLDPDLPPLMGDADQLGQVLLNLLINAQHALAEKSAGEEPRRIVVATGVEARRPGGREPRIWLRVQDNGPGVPAEVRDKLFEPFFTTKDEGLGTGLGLSVSRSLLREHGGDLHLEGGEPGRRGASFRLSLPISGVPEPQADDSDAQPAAERAPLRLLVVDDEAELAALMREALEGAGYEVATAESGAVALALLLEARFDAIISDLRMPEVDGAELWRAVQALHPALARRMLFVTGDILSPAAAEFLRDSGCPALEKPFKPQDLLAAVRRLPLSAPEEDHHDAQR</sequence>
<dbReference type="Gene3D" id="3.30.565.10">
    <property type="entry name" value="Histidine kinase-like ATPase, C-terminal domain"/>
    <property type="match status" value="1"/>
</dbReference>
<dbReference type="PROSITE" id="PS50110">
    <property type="entry name" value="RESPONSE_REGULATORY"/>
    <property type="match status" value="1"/>
</dbReference>
<keyword evidence="11" id="KW-1133">Transmembrane helix</keyword>
<feature type="compositionally biased region" description="Basic and acidic residues" evidence="10">
    <location>
        <begin position="788"/>
        <end position="798"/>
    </location>
</feature>
<evidence type="ECO:0000259" key="13">
    <source>
        <dbReference type="PROSITE" id="PS50110"/>
    </source>
</evidence>
<feature type="region of interest" description="Disordered" evidence="10">
    <location>
        <begin position="788"/>
        <end position="824"/>
    </location>
</feature>
<evidence type="ECO:0000256" key="4">
    <source>
        <dbReference type="ARBA" id="ARBA00022679"/>
    </source>
</evidence>
<proteinExistence type="predicted"/>
<keyword evidence="4" id="KW-0808">Transferase</keyword>
<keyword evidence="17" id="KW-1185">Reference proteome</keyword>
<dbReference type="Pfam" id="PF00512">
    <property type="entry name" value="HisKA"/>
    <property type="match status" value="1"/>
</dbReference>
<feature type="modified residue" description="4-aspartylphosphate" evidence="9">
    <location>
        <position position="881"/>
    </location>
</feature>
<keyword evidence="6" id="KW-0418">Kinase</keyword>
<evidence type="ECO:0000256" key="11">
    <source>
        <dbReference type="SAM" id="Phobius"/>
    </source>
</evidence>
<evidence type="ECO:0000259" key="15">
    <source>
        <dbReference type="PROSITE" id="PS50113"/>
    </source>
</evidence>
<dbReference type="CDD" id="cd00130">
    <property type="entry name" value="PAS"/>
    <property type="match status" value="1"/>
</dbReference>
<evidence type="ECO:0000256" key="3">
    <source>
        <dbReference type="ARBA" id="ARBA00022553"/>
    </source>
</evidence>
<keyword evidence="5" id="KW-0547">Nucleotide-binding</keyword>
<keyword evidence="11" id="KW-0812">Transmembrane</keyword>
<dbReference type="InterPro" id="IPR036890">
    <property type="entry name" value="HATPase_C_sf"/>
</dbReference>
<keyword evidence="11" id="KW-0472">Membrane</keyword>
<evidence type="ECO:0000256" key="2">
    <source>
        <dbReference type="ARBA" id="ARBA00012438"/>
    </source>
</evidence>
<reference evidence="16 17" key="1">
    <citation type="submission" date="2023-06" db="EMBL/GenBank/DDBJ databases">
        <title>Pelomonas sp. PFR6 16S ribosomal RNA gene Genome sequencing and assembly.</title>
        <authorList>
            <person name="Woo H."/>
        </authorList>
    </citation>
    <scope>NUCLEOTIDE SEQUENCE [LARGE SCALE GENOMIC DNA]</scope>
    <source>
        <strain evidence="16 17">PFR6</strain>
    </source>
</reference>
<evidence type="ECO:0000313" key="16">
    <source>
        <dbReference type="EMBL" id="MDN3922561.1"/>
    </source>
</evidence>
<dbReference type="InterPro" id="IPR011006">
    <property type="entry name" value="CheY-like_superfamily"/>
</dbReference>
<evidence type="ECO:0000256" key="5">
    <source>
        <dbReference type="ARBA" id="ARBA00022741"/>
    </source>
</evidence>
<dbReference type="EC" id="2.7.13.3" evidence="2"/>
<dbReference type="Pfam" id="PF02518">
    <property type="entry name" value="HATPase_c"/>
    <property type="match status" value="1"/>
</dbReference>
<gene>
    <name evidence="16" type="ORF">QWJ38_19900</name>
</gene>
<comment type="caution">
    <text evidence="16">The sequence shown here is derived from an EMBL/GenBank/DDBJ whole genome shotgun (WGS) entry which is preliminary data.</text>
</comment>
<dbReference type="CDD" id="cd00082">
    <property type="entry name" value="HisKA"/>
    <property type="match status" value="1"/>
</dbReference>
<dbReference type="PROSITE" id="PS50109">
    <property type="entry name" value="HIS_KIN"/>
    <property type="match status" value="1"/>
</dbReference>
<dbReference type="PROSITE" id="PS50113">
    <property type="entry name" value="PAC"/>
    <property type="match status" value="1"/>
</dbReference>
<evidence type="ECO:0000256" key="10">
    <source>
        <dbReference type="SAM" id="MobiDB-lite"/>
    </source>
</evidence>
<evidence type="ECO:0000313" key="17">
    <source>
        <dbReference type="Proteomes" id="UP001228044"/>
    </source>
</evidence>
<dbReference type="InterPro" id="IPR000700">
    <property type="entry name" value="PAS-assoc_C"/>
</dbReference>
<feature type="domain" description="Response regulatory" evidence="13">
    <location>
        <begin position="832"/>
        <end position="948"/>
    </location>
</feature>
<feature type="transmembrane region" description="Helical" evidence="11">
    <location>
        <begin position="20"/>
        <end position="39"/>
    </location>
</feature>
<feature type="domain" description="PAC" evidence="15">
    <location>
        <begin position="518"/>
        <end position="568"/>
    </location>
</feature>
<dbReference type="InterPro" id="IPR035965">
    <property type="entry name" value="PAS-like_dom_sf"/>
</dbReference>
<accession>A0ABT8DYG5</accession>
<dbReference type="InterPro" id="IPR005467">
    <property type="entry name" value="His_kinase_dom"/>
</dbReference>
<dbReference type="SUPFAM" id="SSF55785">
    <property type="entry name" value="PYP-like sensor domain (PAS domain)"/>
    <property type="match status" value="1"/>
</dbReference>